<dbReference type="AlphaFoldDB" id="A0A3A8NTV7"/>
<accession>A0A3A8NTV7</accession>
<name>A0A3A8NTV7_9BACT</name>
<proteinExistence type="predicted"/>
<comment type="caution">
    <text evidence="2">The sequence shown here is derived from an EMBL/GenBank/DDBJ whole genome shotgun (WGS) entry which is preliminary data.</text>
</comment>
<dbReference type="InterPro" id="IPR018958">
    <property type="entry name" value="Knr4/Smi1-like_dom"/>
</dbReference>
<dbReference type="Gene3D" id="3.40.1580.10">
    <property type="entry name" value="SMI1/KNR4-like"/>
    <property type="match status" value="1"/>
</dbReference>
<dbReference type="EMBL" id="RAWG01000006">
    <property type="protein sequence ID" value="RKH47817.1"/>
    <property type="molecule type" value="Genomic_DNA"/>
</dbReference>
<dbReference type="SUPFAM" id="SSF160631">
    <property type="entry name" value="SMI1/KNR4-like"/>
    <property type="match status" value="1"/>
</dbReference>
<dbReference type="Pfam" id="PF09346">
    <property type="entry name" value="SMI1_KNR4"/>
    <property type="match status" value="1"/>
</dbReference>
<reference evidence="3" key="1">
    <citation type="submission" date="2018-09" db="EMBL/GenBank/DDBJ databases">
        <authorList>
            <person name="Livingstone P.G."/>
            <person name="Whitworth D.E."/>
        </authorList>
    </citation>
    <scope>NUCLEOTIDE SEQUENCE [LARGE SCALE GENOMIC DNA]</scope>
    <source>
        <strain evidence="3">CA040B</strain>
    </source>
</reference>
<keyword evidence="3" id="KW-1185">Reference proteome</keyword>
<feature type="domain" description="Knr4/Smi1-like" evidence="1">
    <location>
        <begin position="19"/>
        <end position="140"/>
    </location>
</feature>
<gene>
    <name evidence="2" type="ORF">D7X12_02010</name>
</gene>
<dbReference type="OrthoDB" id="5505403at2"/>
<dbReference type="SMART" id="SM00860">
    <property type="entry name" value="SMI1_KNR4"/>
    <property type="match status" value="1"/>
</dbReference>
<sequence>MPLDPLLAELTRHHFPNPPATPARIAAFEGRVGWTLDPELRAFYLHCDGATLFKRFPHANYHLLPLAEIQRARAAMRPRDDDSFGPASWYTLVDLQDSDYVILDVAHPKDGRYPILDGYHETFPEGVRPIAASFREFLEKALASGDAFFWLDG</sequence>
<evidence type="ECO:0000259" key="1">
    <source>
        <dbReference type="SMART" id="SM00860"/>
    </source>
</evidence>
<evidence type="ECO:0000313" key="2">
    <source>
        <dbReference type="EMBL" id="RKH47817.1"/>
    </source>
</evidence>
<dbReference type="InterPro" id="IPR037883">
    <property type="entry name" value="Knr4/Smi1-like_sf"/>
</dbReference>
<organism evidence="2 3">
    <name type="scientific">Corallococcus sicarius</name>
    <dbReference type="NCBI Taxonomy" id="2316726"/>
    <lineage>
        <taxon>Bacteria</taxon>
        <taxon>Pseudomonadati</taxon>
        <taxon>Myxococcota</taxon>
        <taxon>Myxococcia</taxon>
        <taxon>Myxococcales</taxon>
        <taxon>Cystobacterineae</taxon>
        <taxon>Myxococcaceae</taxon>
        <taxon>Corallococcus</taxon>
    </lineage>
</organism>
<dbReference type="RefSeq" id="WP_120623578.1">
    <property type="nucleotide sequence ID" value="NZ_RAWG01000006.1"/>
</dbReference>
<protein>
    <submittedName>
        <fullName evidence="2">SMI1/KNR4 family protein</fullName>
    </submittedName>
</protein>
<dbReference type="Proteomes" id="UP000273405">
    <property type="component" value="Unassembled WGS sequence"/>
</dbReference>
<evidence type="ECO:0000313" key="3">
    <source>
        <dbReference type="Proteomes" id="UP000273405"/>
    </source>
</evidence>